<reference evidence="1 2" key="1">
    <citation type="submission" date="2018-11" db="EMBL/GenBank/DDBJ databases">
        <authorList>
            <consortium name="Pathogen Informatics"/>
        </authorList>
    </citation>
    <scope>NUCLEOTIDE SEQUENCE [LARGE SCALE GENOMIC DNA]</scope>
</reference>
<reference evidence="3" key="2">
    <citation type="submission" date="2019-09" db="UniProtKB">
        <authorList>
            <consortium name="WormBaseParasite"/>
        </authorList>
    </citation>
    <scope>IDENTIFICATION</scope>
</reference>
<accession>A0A3P8BE96</accession>
<protein>
    <submittedName>
        <fullName evidence="3">DUF2267 domain-containing protein</fullName>
    </submittedName>
</protein>
<gene>
    <name evidence="1" type="ORF">HPBE_LOCUS8080</name>
</gene>
<name>A0A183FLE9_HELPZ</name>
<organism evidence="2 3">
    <name type="scientific">Heligmosomoides polygyrus</name>
    <name type="common">Parasitic roundworm</name>
    <dbReference type="NCBI Taxonomy" id="6339"/>
    <lineage>
        <taxon>Eukaryota</taxon>
        <taxon>Metazoa</taxon>
        <taxon>Ecdysozoa</taxon>
        <taxon>Nematoda</taxon>
        <taxon>Chromadorea</taxon>
        <taxon>Rhabditida</taxon>
        <taxon>Rhabditina</taxon>
        <taxon>Rhabditomorpha</taxon>
        <taxon>Strongyloidea</taxon>
        <taxon>Heligmosomidae</taxon>
        <taxon>Heligmosomoides</taxon>
    </lineage>
</organism>
<dbReference type="AlphaFoldDB" id="A0A183FLE9"/>
<evidence type="ECO:0000313" key="2">
    <source>
        <dbReference type="Proteomes" id="UP000050761"/>
    </source>
</evidence>
<dbReference type="Proteomes" id="UP000050761">
    <property type="component" value="Unassembled WGS sequence"/>
</dbReference>
<evidence type="ECO:0000313" key="3">
    <source>
        <dbReference type="WBParaSite" id="HPBE_0000807901-mRNA-1"/>
    </source>
</evidence>
<dbReference type="OrthoDB" id="10496323at2759"/>
<evidence type="ECO:0000313" key="1">
    <source>
        <dbReference type="EMBL" id="VDO74798.1"/>
    </source>
</evidence>
<keyword evidence="2" id="KW-1185">Reference proteome</keyword>
<proteinExistence type="predicted"/>
<sequence length="107" mass="12396">MGFISQEANFGDLLFRWQRPTRPGPTDHYALALLDFCRRYFQHACDPDREIQRFACRLTGKAGKDPDLTDLPEDIVSFVIDFLMDALGLDDPDIDKHERDLVARRNL</sequence>
<dbReference type="WBParaSite" id="HPBE_0000807901-mRNA-1">
    <property type="protein sequence ID" value="HPBE_0000807901-mRNA-1"/>
    <property type="gene ID" value="HPBE_0000807901"/>
</dbReference>
<accession>A0A183FLE9</accession>
<dbReference type="EMBL" id="UZAH01026050">
    <property type="protein sequence ID" value="VDO74798.1"/>
    <property type="molecule type" value="Genomic_DNA"/>
</dbReference>